<dbReference type="Pfam" id="PF21361">
    <property type="entry name" value="Sina_ZnF"/>
    <property type="match status" value="2"/>
</dbReference>
<dbReference type="InterPro" id="IPR013083">
    <property type="entry name" value="Znf_RING/FYVE/PHD"/>
</dbReference>
<comment type="caution">
    <text evidence="6">The sequence shown here is derived from an EMBL/GenBank/DDBJ whole genome shotgun (WGS) entry which is preliminary data.</text>
</comment>
<dbReference type="EMBL" id="JALNTZ010000002">
    <property type="protein sequence ID" value="KAJ3664312.1"/>
    <property type="molecule type" value="Genomic_DNA"/>
</dbReference>
<dbReference type="PANTHER" id="PTHR45877">
    <property type="entry name" value="E3 UBIQUITIN-PROTEIN LIGASE SIAH2"/>
    <property type="match status" value="1"/>
</dbReference>
<evidence type="ECO:0000259" key="5">
    <source>
        <dbReference type="PROSITE" id="PS51081"/>
    </source>
</evidence>
<evidence type="ECO:0000256" key="1">
    <source>
        <dbReference type="ARBA" id="ARBA00022723"/>
    </source>
</evidence>
<gene>
    <name evidence="6" type="ORF">Zmor_008493</name>
</gene>
<feature type="domain" description="SIAH-type" evidence="5">
    <location>
        <begin position="305"/>
        <end position="365"/>
    </location>
</feature>
<keyword evidence="1" id="KW-0479">Metal-binding</keyword>
<dbReference type="GO" id="GO:0031624">
    <property type="term" value="F:ubiquitin conjugating enzyme binding"/>
    <property type="evidence" value="ECO:0007669"/>
    <property type="project" value="TreeGrafter"/>
</dbReference>
<evidence type="ECO:0000256" key="2">
    <source>
        <dbReference type="ARBA" id="ARBA00022771"/>
    </source>
</evidence>
<proteinExistence type="predicted"/>
<dbReference type="Gene3D" id="3.30.40.10">
    <property type="entry name" value="Zinc/RING finger domain, C3HC4 (zinc finger)"/>
    <property type="match status" value="2"/>
</dbReference>
<evidence type="ECO:0000256" key="3">
    <source>
        <dbReference type="ARBA" id="ARBA00022833"/>
    </source>
</evidence>
<dbReference type="GO" id="GO:0061630">
    <property type="term" value="F:ubiquitin protein ligase activity"/>
    <property type="evidence" value="ECO:0007669"/>
    <property type="project" value="TreeGrafter"/>
</dbReference>
<keyword evidence="2 4" id="KW-0863">Zinc-finger</keyword>
<dbReference type="InterPro" id="IPR013010">
    <property type="entry name" value="Znf_SIAH"/>
</dbReference>
<dbReference type="GO" id="GO:0008270">
    <property type="term" value="F:zinc ion binding"/>
    <property type="evidence" value="ECO:0007669"/>
    <property type="project" value="UniProtKB-KW"/>
</dbReference>
<dbReference type="Proteomes" id="UP001168821">
    <property type="component" value="Unassembled WGS sequence"/>
</dbReference>
<name>A0AA38MQF2_9CUCU</name>
<evidence type="ECO:0000256" key="4">
    <source>
        <dbReference type="PROSITE-ProRule" id="PRU00455"/>
    </source>
</evidence>
<organism evidence="6 7">
    <name type="scientific">Zophobas morio</name>
    <dbReference type="NCBI Taxonomy" id="2755281"/>
    <lineage>
        <taxon>Eukaryota</taxon>
        <taxon>Metazoa</taxon>
        <taxon>Ecdysozoa</taxon>
        <taxon>Arthropoda</taxon>
        <taxon>Hexapoda</taxon>
        <taxon>Insecta</taxon>
        <taxon>Pterygota</taxon>
        <taxon>Neoptera</taxon>
        <taxon>Endopterygota</taxon>
        <taxon>Coleoptera</taxon>
        <taxon>Polyphaga</taxon>
        <taxon>Cucujiformia</taxon>
        <taxon>Tenebrionidae</taxon>
        <taxon>Zophobas</taxon>
    </lineage>
</organism>
<reference evidence="6" key="1">
    <citation type="journal article" date="2023" name="G3 (Bethesda)">
        <title>Whole genome assemblies of Zophobas morio and Tenebrio molitor.</title>
        <authorList>
            <person name="Kaur S."/>
            <person name="Stinson S.A."/>
            <person name="diCenzo G.C."/>
        </authorList>
    </citation>
    <scope>NUCLEOTIDE SEQUENCE</scope>
    <source>
        <strain evidence="6">QUZm001</strain>
    </source>
</reference>
<feature type="domain" description="SIAH-type" evidence="5">
    <location>
        <begin position="62"/>
        <end position="123"/>
    </location>
</feature>
<protein>
    <recommendedName>
        <fullName evidence="5">SIAH-type domain-containing protein</fullName>
    </recommendedName>
</protein>
<dbReference type="InterPro" id="IPR004162">
    <property type="entry name" value="SINA-like_animal"/>
</dbReference>
<dbReference type="SUPFAM" id="SSF49599">
    <property type="entry name" value="TRAF domain-like"/>
    <property type="match status" value="2"/>
</dbReference>
<keyword evidence="7" id="KW-1185">Reference proteome</keyword>
<dbReference type="PANTHER" id="PTHR45877:SF2">
    <property type="entry name" value="E3 UBIQUITIN-PROTEIN LIGASE SINA-RELATED"/>
    <property type="match status" value="1"/>
</dbReference>
<keyword evidence="3" id="KW-0862">Zinc</keyword>
<dbReference type="AlphaFoldDB" id="A0AA38MQF2"/>
<dbReference type="PROSITE" id="PS51081">
    <property type="entry name" value="ZF_SIAH"/>
    <property type="match status" value="2"/>
</dbReference>
<evidence type="ECO:0000313" key="7">
    <source>
        <dbReference type="Proteomes" id="UP001168821"/>
    </source>
</evidence>
<sequence>MDLRSFASSDLIQSLRCFICHSYLSYFPISICSNSQSICGRCSVPDGMLAFQNEALESVCLYLNFPCCYKAQGCLEELSPLDIPDHEHTCPFKIVACVVKKPHPCGWLGSLPTLVRHCQSAHPEAFIETGSEFELNLSCCEEREYVVEYNDSFVLFTKKYNCESKVLEFAVYSSGYTKDFNGGMCQLRVTCGNTTITHDFDTSSDEKIYSVMCLPFLKDDDDDPSLFLAKLRIGDGGLDRERSNIADRVGFTCIYCSNLALPPIYRRTCDMSVICSSCGGAGRRCPVCNIHKRARDRILEQFVVLENYPCMYRRDGCRYVSTHTEMVRHQKFCHYETTECPIFNISCEWSGTFKDVNDHVVREHSEFMVGLGTKVEVSLREDGFHQGVLRFGELLFKTVCEVNEKRLMWVVRPFVPTAQQFNYEISVFDAEDGSFLAAMRQICFGCDHSDEDLAKRYASYFFVEQLVRLKPNGIESRGAIKFSVEIFKR</sequence>
<evidence type="ECO:0000313" key="6">
    <source>
        <dbReference type="EMBL" id="KAJ3664312.1"/>
    </source>
</evidence>
<accession>A0AA38MQF2</accession>
<dbReference type="GO" id="GO:0005737">
    <property type="term" value="C:cytoplasm"/>
    <property type="evidence" value="ECO:0007669"/>
    <property type="project" value="TreeGrafter"/>
</dbReference>
<dbReference type="GO" id="GO:0043161">
    <property type="term" value="P:proteasome-mediated ubiquitin-dependent protein catabolic process"/>
    <property type="evidence" value="ECO:0007669"/>
    <property type="project" value="TreeGrafter"/>
</dbReference>